<evidence type="ECO:0000313" key="4">
    <source>
        <dbReference type="EMBL" id="MDR7353561.1"/>
    </source>
</evidence>
<evidence type="ECO:0000313" key="13">
    <source>
        <dbReference type="EMBL" id="MDR7354656.1"/>
    </source>
</evidence>
<evidence type="ECO:0000313" key="2">
    <source>
        <dbReference type="EMBL" id="MDR7353465.1"/>
    </source>
</evidence>
<dbReference type="EMBL" id="JAVDYF010000001">
    <property type="protein sequence ID" value="MDR7356252.1"/>
    <property type="molecule type" value="Genomic_DNA"/>
</dbReference>
<dbReference type="EMBL" id="JAVDYF010000001">
    <property type="protein sequence ID" value="MDR7356064.1"/>
    <property type="molecule type" value="Genomic_DNA"/>
</dbReference>
<dbReference type="Proteomes" id="UP001183619">
    <property type="component" value="Unassembled WGS sequence"/>
</dbReference>
<evidence type="ECO:0000313" key="5">
    <source>
        <dbReference type="EMBL" id="MDR7353608.1"/>
    </source>
</evidence>
<evidence type="ECO:0000313" key="9">
    <source>
        <dbReference type="EMBL" id="MDR7353817.1"/>
    </source>
</evidence>
<dbReference type="EMBL" id="JAVDYF010000001">
    <property type="protein sequence ID" value="MDR7353760.1"/>
    <property type="molecule type" value="Genomic_DNA"/>
</dbReference>
<dbReference type="EMBL" id="JAVDYF010000001">
    <property type="protein sequence ID" value="MDR7354045.1"/>
    <property type="molecule type" value="Genomic_DNA"/>
</dbReference>
<evidence type="ECO:0000259" key="1">
    <source>
        <dbReference type="Pfam" id="PF13701"/>
    </source>
</evidence>
<dbReference type="EMBL" id="JAVDYF010000001">
    <property type="protein sequence ID" value="MDR7354656.1"/>
    <property type="molecule type" value="Genomic_DNA"/>
</dbReference>
<dbReference type="EMBL" id="JAVDYF010000001">
    <property type="protein sequence ID" value="MDR7354693.1"/>
    <property type="molecule type" value="Genomic_DNA"/>
</dbReference>
<organism evidence="6 19">
    <name type="scientific">Corynebacterium felinum</name>
    <dbReference type="NCBI Taxonomy" id="131318"/>
    <lineage>
        <taxon>Bacteria</taxon>
        <taxon>Bacillati</taxon>
        <taxon>Actinomycetota</taxon>
        <taxon>Actinomycetes</taxon>
        <taxon>Mycobacteriales</taxon>
        <taxon>Corynebacteriaceae</taxon>
        <taxon>Corynebacterium</taxon>
    </lineage>
</organism>
<feature type="domain" description="Transposase DDE" evidence="1">
    <location>
        <begin position="14"/>
        <end position="502"/>
    </location>
</feature>
<proteinExistence type="predicted"/>
<dbReference type="EMBL" id="JAVDYF010000001">
    <property type="protein sequence ID" value="MDR7353561.1"/>
    <property type="molecule type" value="Genomic_DNA"/>
</dbReference>
<evidence type="ECO:0000313" key="7">
    <source>
        <dbReference type="EMBL" id="MDR7353760.1"/>
    </source>
</evidence>
<dbReference type="EMBL" id="JAVDYF010000001">
    <property type="protein sequence ID" value="MDR7354063.1"/>
    <property type="molecule type" value="Genomic_DNA"/>
</dbReference>
<evidence type="ECO:0000313" key="11">
    <source>
        <dbReference type="EMBL" id="MDR7354045.1"/>
    </source>
</evidence>
<reference evidence="6 19" key="1">
    <citation type="submission" date="2023-07" db="EMBL/GenBank/DDBJ databases">
        <title>Sequencing the genomes of 1000 actinobacteria strains.</title>
        <authorList>
            <person name="Klenk H.-P."/>
        </authorList>
    </citation>
    <scope>NUCLEOTIDE SEQUENCE [LARGE SCALE GENOMIC DNA]</scope>
    <source>
        <strain evidence="6 19">DSM 44508</strain>
    </source>
</reference>
<dbReference type="Pfam" id="PF13701">
    <property type="entry name" value="DDE_Tnp_1_4"/>
    <property type="match status" value="1"/>
</dbReference>
<evidence type="ECO:0000313" key="8">
    <source>
        <dbReference type="EMBL" id="MDR7353790.1"/>
    </source>
</evidence>
<dbReference type="EMBL" id="JAVDYF010000001">
    <property type="protein sequence ID" value="MDR7353817.1"/>
    <property type="molecule type" value="Genomic_DNA"/>
</dbReference>
<dbReference type="InterPro" id="IPR025668">
    <property type="entry name" value="Tnp_DDE_dom"/>
</dbReference>
<dbReference type="EMBL" id="JAVDYF010000001">
    <property type="protein sequence ID" value="MDR7353465.1"/>
    <property type="molecule type" value="Genomic_DNA"/>
</dbReference>
<evidence type="ECO:0000313" key="10">
    <source>
        <dbReference type="EMBL" id="MDR7353987.1"/>
    </source>
</evidence>
<keyword evidence="19" id="KW-1185">Reference proteome</keyword>
<evidence type="ECO:0000313" key="3">
    <source>
        <dbReference type="EMBL" id="MDR7353512.1"/>
    </source>
</evidence>
<dbReference type="EMBL" id="JAVDYF010000001">
    <property type="protein sequence ID" value="MDR7353512.1"/>
    <property type="molecule type" value="Genomic_DNA"/>
</dbReference>
<evidence type="ECO:0000313" key="17">
    <source>
        <dbReference type="EMBL" id="MDR7356227.1"/>
    </source>
</evidence>
<evidence type="ECO:0000313" key="19">
    <source>
        <dbReference type="Proteomes" id="UP001183619"/>
    </source>
</evidence>
<dbReference type="EMBL" id="JAVDYF010000001">
    <property type="protein sequence ID" value="MDR7356227.1"/>
    <property type="molecule type" value="Genomic_DNA"/>
</dbReference>
<comment type="caution">
    <text evidence="6">The sequence shown here is derived from an EMBL/GenBank/DDBJ whole genome shotgun (WGS) entry which is preliminary data.</text>
</comment>
<dbReference type="EMBL" id="JAVDYF010000001">
    <property type="protein sequence ID" value="MDR7353714.1"/>
    <property type="molecule type" value="Genomic_DNA"/>
</dbReference>
<protein>
    <recommendedName>
        <fullName evidence="1">Transposase DDE domain-containing protein</fullName>
    </recommendedName>
</protein>
<evidence type="ECO:0000313" key="6">
    <source>
        <dbReference type="EMBL" id="MDR7353714.1"/>
    </source>
</evidence>
<dbReference type="EMBL" id="JAVDYF010000001">
    <property type="protein sequence ID" value="MDR7353987.1"/>
    <property type="molecule type" value="Genomic_DNA"/>
</dbReference>
<evidence type="ECO:0000313" key="12">
    <source>
        <dbReference type="EMBL" id="MDR7354063.1"/>
    </source>
</evidence>
<dbReference type="EMBL" id="JAVDYF010000001">
    <property type="protein sequence ID" value="MDR7353608.1"/>
    <property type="molecule type" value="Genomic_DNA"/>
</dbReference>
<gene>
    <name evidence="2" type="ORF">J2S37_000003</name>
    <name evidence="3" type="ORF">J2S37_000050</name>
    <name evidence="4" type="ORF">J2S37_000099</name>
    <name evidence="5" type="ORF">J2S37_000146</name>
    <name evidence="6" type="ORF">J2S37_000252</name>
    <name evidence="7" type="ORF">J2S37_000298</name>
    <name evidence="8" type="ORF">J2S37_000328</name>
    <name evidence="9" type="ORF">J2S37_000355</name>
    <name evidence="10" type="ORF">J2S37_000525</name>
    <name evidence="11" type="ORF">J2S37_000583</name>
    <name evidence="12" type="ORF">J2S37_000601</name>
    <name evidence="13" type="ORF">J2S37_001194</name>
    <name evidence="14" type="ORF">J2S37_001231</name>
    <name evidence="15" type="ORF">J2S37_002602</name>
    <name evidence="16" type="ORF">J2S37_002721</name>
    <name evidence="17" type="ORF">J2S37_002765</name>
    <name evidence="18" type="ORF">J2S37_002790</name>
</gene>
<dbReference type="EMBL" id="JAVDYF010000001">
    <property type="protein sequence ID" value="MDR7356183.1"/>
    <property type="molecule type" value="Genomic_DNA"/>
</dbReference>
<dbReference type="EMBL" id="JAVDYF010000001">
    <property type="protein sequence ID" value="MDR7353790.1"/>
    <property type="molecule type" value="Genomic_DNA"/>
</dbReference>
<dbReference type="InterPro" id="IPR047960">
    <property type="entry name" value="Transpos_IS1380"/>
</dbReference>
<accession>A0ABU2B6S2</accession>
<dbReference type="NCBIfam" id="NF033539">
    <property type="entry name" value="transpos_IS1380"/>
    <property type="match status" value="1"/>
</dbReference>
<dbReference type="RefSeq" id="WP_290258967.1">
    <property type="nucleotide sequence ID" value="NZ_CP047209.1"/>
</dbReference>
<evidence type="ECO:0000313" key="18">
    <source>
        <dbReference type="EMBL" id="MDR7356252.1"/>
    </source>
</evidence>
<evidence type="ECO:0000313" key="14">
    <source>
        <dbReference type="EMBL" id="MDR7354693.1"/>
    </source>
</evidence>
<evidence type="ECO:0000313" key="15">
    <source>
        <dbReference type="EMBL" id="MDR7356064.1"/>
    </source>
</evidence>
<evidence type="ECO:0000313" key="16">
    <source>
        <dbReference type="EMBL" id="MDR7356183.1"/>
    </source>
</evidence>
<sequence>MKTTTYIPRVASCSHLVSGAGVLPFAHVAELVGISDCLDSALPRSGLTHTLGDVWVNLALSLIAGGDDVHDITLLSSVSTALASKSLPSVTTAWRRITEYADTSEHVREGFIHAAKQARTRVWDLLGDHAPHRVATVEQPLVIDIDATLITAHSDKENATPTYKKGFGFHPLCAFIDYTSIGLPGGEFLNCLLRPGNAGANTIRDHCQLVDEILATLPDHSDGQPWGKRLVIRADSAGGTKKFISFLNDHNLGYVLGYSAPPTARITLDHHLQSQQTTNADTQHLGTSAHTGKDCDRWDTRVPIVRASGDLVCDENHFLEDITGLLRTANIDEHQPLVNLLADYPEDMRVIARIEPPHPGCQHSLFNQHGVRAQLCVTNLIGNIQHIDYCYRNRSLCEQHIKDTKDQGLSKLPFKQFGANQIWCLIVALSHQLLTWTKLIDACHHKDHSHQETSKPWWTWVPKTIRVRFVAVASKITTSSRRIILQLDQHNPHTHTLVTLIGYTQSLLQPRWKKRKP</sequence>
<name>A0ABU2B6S2_9CORY</name>